<sequence length="198" mass="21950">MYLLALADGVIGAGMVAVNIEKLIDLKNGNGNTNPSILGIDQAMLDNMGLAIAFVNLAFLMKHGLYKAADKLANSRNIAALDDAWKAWRAGGTGEVSKTESIIDDLYNRTKNVRDQIKQKADEIRNSDAYKNLSSKNRRILEQKLRRLEKGNLAAARVNIPGIKEDHISHSQINTLNDLFADLDNFTHETNNKNFETI</sequence>
<accession>A0A089IQE5</accession>
<proteinExistence type="predicted"/>
<dbReference type="Proteomes" id="UP000029409">
    <property type="component" value="Chromosome"/>
</dbReference>
<keyword evidence="2" id="KW-1185">Reference proteome</keyword>
<evidence type="ECO:0000313" key="1">
    <source>
        <dbReference type="EMBL" id="AIQ11274.1"/>
    </source>
</evidence>
<dbReference type="OrthoDB" id="2644529at2"/>
<name>A0A089IQE5_PAEDU</name>
<dbReference type="AlphaFoldDB" id="A0A089IQE5"/>
<gene>
    <name evidence="1" type="ORF">PDUR_04135</name>
</gene>
<evidence type="ECO:0000313" key="2">
    <source>
        <dbReference type="Proteomes" id="UP000029409"/>
    </source>
</evidence>
<reference evidence="1 2" key="1">
    <citation type="submission" date="2014-08" db="EMBL/GenBank/DDBJ databases">
        <title>Comparative genomics of the Paenibacillus odorifer group.</title>
        <authorList>
            <person name="den Bakker H.C."/>
            <person name="Tsai Y.-C."/>
            <person name="Martin N."/>
            <person name="Korlach J."/>
            <person name="Wiedmann M."/>
        </authorList>
    </citation>
    <scope>NUCLEOTIDE SEQUENCE [LARGE SCALE GENOMIC DNA]</scope>
    <source>
        <strain evidence="1 2">DSM 1735</strain>
    </source>
</reference>
<organism evidence="1 2">
    <name type="scientific">Paenibacillus durus</name>
    <name type="common">Paenibacillus azotofixans</name>
    <dbReference type="NCBI Taxonomy" id="44251"/>
    <lineage>
        <taxon>Bacteria</taxon>
        <taxon>Bacillati</taxon>
        <taxon>Bacillota</taxon>
        <taxon>Bacilli</taxon>
        <taxon>Bacillales</taxon>
        <taxon>Paenibacillaceae</taxon>
        <taxon>Paenibacillus</taxon>
    </lineage>
</organism>
<protein>
    <submittedName>
        <fullName evidence="1">Uncharacterized protein</fullName>
    </submittedName>
</protein>
<dbReference type="EMBL" id="CP009288">
    <property type="protein sequence ID" value="AIQ11274.1"/>
    <property type="molecule type" value="Genomic_DNA"/>
</dbReference>
<dbReference type="KEGG" id="pdu:PDUR_04135"/>
<dbReference type="RefSeq" id="WP_042205202.1">
    <property type="nucleotide sequence ID" value="NZ_CP009288.1"/>
</dbReference>